<protein>
    <submittedName>
        <fullName evidence="1">Uncharacterized protein</fullName>
    </submittedName>
</protein>
<organism evidence="1">
    <name type="scientific">marine sediment metagenome</name>
    <dbReference type="NCBI Taxonomy" id="412755"/>
    <lineage>
        <taxon>unclassified sequences</taxon>
        <taxon>metagenomes</taxon>
        <taxon>ecological metagenomes</taxon>
    </lineage>
</organism>
<sequence>VVHAATMIQEHVQDLLALSQITYQFDPDVIIGAWQVNESTSSSLPSESTS</sequence>
<gene>
    <name evidence="1" type="ORF">S01H1_85829</name>
</gene>
<proteinExistence type="predicted"/>
<name>X0Y2C6_9ZZZZ</name>
<reference evidence="1" key="1">
    <citation type="journal article" date="2014" name="Front. Microbiol.">
        <title>High frequency of phylogenetically diverse reductive dehalogenase-homologous genes in deep subseafloor sedimentary metagenomes.</title>
        <authorList>
            <person name="Kawai M."/>
            <person name="Futagami T."/>
            <person name="Toyoda A."/>
            <person name="Takaki Y."/>
            <person name="Nishi S."/>
            <person name="Hori S."/>
            <person name="Arai W."/>
            <person name="Tsubouchi T."/>
            <person name="Morono Y."/>
            <person name="Uchiyama I."/>
            <person name="Ito T."/>
            <person name="Fujiyama A."/>
            <person name="Inagaki F."/>
            <person name="Takami H."/>
        </authorList>
    </citation>
    <scope>NUCLEOTIDE SEQUENCE</scope>
    <source>
        <strain evidence="1">Expedition CK06-06</strain>
    </source>
</reference>
<dbReference type="EMBL" id="BARS01059120">
    <property type="protein sequence ID" value="GAG42908.1"/>
    <property type="molecule type" value="Genomic_DNA"/>
</dbReference>
<dbReference type="AlphaFoldDB" id="X0Y2C6"/>
<feature type="non-terminal residue" evidence="1">
    <location>
        <position position="1"/>
    </location>
</feature>
<comment type="caution">
    <text evidence="1">The sequence shown here is derived from an EMBL/GenBank/DDBJ whole genome shotgun (WGS) entry which is preliminary data.</text>
</comment>
<accession>X0Y2C6</accession>
<evidence type="ECO:0000313" key="1">
    <source>
        <dbReference type="EMBL" id="GAG42908.1"/>
    </source>
</evidence>